<protein>
    <recommendedName>
        <fullName evidence="5">Adenylate cyclase type 10-like</fullName>
    </recommendedName>
</protein>
<dbReference type="PANTHER" id="PTHR16305">
    <property type="entry name" value="TESTICULAR SOLUBLE ADENYLYL CYCLASE"/>
    <property type="match status" value="1"/>
</dbReference>
<dbReference type="PANTHER" id="PTHR16305:SF33">
    <property type="entry name" value="GUANYLATE CYCLASE DOMAIN-CONTAINING PROTEIN"/>
    <property type="match status" value="1"/>
</dbReference>
<keyword evidence="2" id="KW-0067">ATP-binding</keyword>
<comment type="caution">
    <text evidence="3">The sequence shown here is derived from an EMBL/GenBank/DDBJ whole genome shotgun (WGS) entry which is preliminary data.</text>
</comment>
<sequence>MHCLSLLRQLYSLEATASSRRFACLATLMQKNSVKEFPGEAQLVPVALSLGRFDLCVHVLESQWALISQSHDVLGQACFYSACLDLLLYGKGWLCRPFEECLHFIQHYEHSCILNSQSNVMLGVHSSLAMWFAQDSQWNQFEYHFSKARQLVKRTNASLFGSHGFVRFLECQVLILQKMPEDVLLQTLSKTRHQTLMYFKEFFSRCGTCPVYHQWVSELKAFVMRNGEMSLTNIIRPFDTCLTRIWIEGEFLEENNSFEQNLEIQRFVREVDVNKKDKEEIQECIC</sequence>
<dbReference type="Proteomes" id="UP001214576">
    <property type="component" value="Unassembled WGS sequence"/>
</dbReference>
<dbReference type="GO" id="GO:0005524">
    <property type="term" value="F:ATP binding"/>
    <property type="evidence" value="ECO:0007669"/>
    <property type="project" value="UniProtKB-KW"/>
</dbReference>
<evidence type="ECO:0000256" key="2">
    <source>
        <dbReference type="ARBA" id="ARBA00022840"/>
    </source>
</evidence>
<dbReference type="AlphaFoldDB" id="A0AAD4TT87"/>
<dbReference type="EMBL" id="JAKZEL010000024">
    <property type="protein sequence ID" value="KAI4531215.1"/>
    <property type="molecule type" value="Genomic_DNA"/>
</dbReference>
<keyword evidence="1" id="KW-0547">Nucleotide-binding</keyword>
<evidence type="ECO:0000313" key="3">
    <source>
        <dbReference type="EMBL" id="KAI4531215.1"/>
    </source>
</evidence>
<organism evidence="3 4">
    <name type="scientific">Ovis ammon polii</name>
    <dbReference type="NCBI Taxonomy" id="230172"/>
    <lineage>
        <taxon>Eukaryota</taxon>
        <taxon>Metazoa</taxon>
        <taxon>Chordata</taxon>
        <taxon>Craniata</taxon>
        <taxon>Vertebrata</taxon>
        <taxon>Euteleostomi</taxon>
        <taxon>Mammalia</taxon>
        <taxon>Eutheria</taxon>
        <taxon>Laurasiatheria</taxon>
        <taxon>Artiodactyla</taxon>
        <taxon>Ruminantia</taxon>
        <taxon>Pecora</taxon>
        <taxon>Bovidae</taxon>
        <taxon>Caprinae</taxon>
        <taxon>Ovis</taxon>
    </lineage>
</organism>
<evidence type="ECO:0000313" key="4">
    <source>
        <dbReference type="Proteomes" id="UP001214576"/>
    </source>
</evidence>
<reference evidence="3" key="1">
    <citation type="submission" date="2022-03" db="EMBL/GenBank/DDBJ databases">
        <title>Genomic analyses of argali, domestic sheep and their hybrids provide insights into chromosomal evolution, heterosis and genetic basis of agronomic traits.</title>
        <authorList>
            <person name="Li M."/>
        </authorList>
    </citation>
    <scope>NUCLEOTIDE SEQUENCE</scope>
    <source>
        <strain evidence="3">CAU-MHL-2022a</strain>
        <tissue evidence="3">Skin</tissue>
    </source>
</reference>
<accession>A0AAD4TT87</accession>
<dbReference type="GO" id="GO:0004016">
    <property type="term" value="F:adenylate cyclase activity"/>
    <property type="evidence" value="ECO:0007669"/>
    <property type="project" value="TreeGrafter"/>
</dbReference>
<evidence type="ECO:0000256" key="1">
    <source>
        <dbReference type="ARBA" id="ARBA00022741"/>
    </source>
</evidence>
<gene>
    <name evidence="3" type="ORF">MG293_019073</name>
</gene>
<proteinExistence type="predicted"/>
<dbReference type="GO" id="GO:0005737">
    <property type="term" value="C:cytoplasm"/>
    <property type="evidence" value="ECO:0007669"/>
    <property type="project" value="TreeGrafter"/>
</dbReference>
<name>A0AAD4TT87_OVIAM</name>
<keyword evidence="4" id="KW-1185">Reference proteome</keyword>
<evidence type="ECO:0008006" key="5">
    <source>
        <dbReference type="Google" id="ProtNLM"/>
    </source>
</evidence>